<protein>
    <recommendedName>
        <fullName evidence="2">SKP1 component POZ domain-containing protein</fullName>
    </recommendedName>
</protein>
<feature type="domain" description="SKP1 component POZ" evidence="2">
    <location>
        <begin position="10"/>
        <end position="55"/>
    </location>
</feature>
<dbReference type="Proteomes" id="UP000243459">
    <property type="component" value="Chromosome 5"/>
</dbReference>
<reference evidence="4" key="1">
    <citation type="journal article" date="2017" name="Nat. Commun.">
        <title>The asparagus genome sheds light on the origin and evolution of a young Y chromosome.</title>
        <authorList>
            <person name="Harkess A."/>
            <person name="Zhou J."/>
            <person name="Xu C."/>
            <person name="Bowers J.E."/>
            <person name="Van der Hulst R."/>
            <person name="Ayyampalayam S."/>
            <person name="Mercati F."/>
            <person name="Riccardi P."/>
            <person name="McKain M.R."/>
            <person name="Kakrana A."/>
            <person name="Tang H."/>
            <person name="Ray J."/>
            <person name="Groenendijk J."/>
            <person name="Arikit S."/>
            <person name="Mathioni S.M."/>
            <person name="Nakano M."/>
            <person name="Shan H."/>
            <person name="Telgmann-Rauber A."/>
            <person name="Kanno A."/>
            <person name="Yue Z."/>
            <person name="Chen H."/>
            <person name="Li W."/>
            <person name="Chen Y."/>
            <person name="Xu X."/>
            <person name="Zhang Y."/>
            <person name="Luo S."/>
            <person name="Chen H."/>
            <person name="Gao J."/>
            <person name="Mao Z."/>
            <person name="Pires J.C."/>
            <person name="Luo M."/>
            <person name="Kudrna D."/>
            <person name="Wing R.A."/>
            <person name="Meyers B.C."/>
            <person name="Yi K."/>
            <person name="Kong H."/>
            <person name="Lavrijsen P."/>
            <person name="Sunseri F."/>
            <person name="Falavigna A."/>
            <person name="Ye Y."/>
            <person name="Leebens-Mack J.H."/>
            <person name="Chen G."/>
        </authorList>
    </citation>
    <scope>NUCLEOTIDE SEQUENCE [LARGE SCALE GENOMIC DNA]</scope>
    <source>
        <strain evidence="4">cv. DH0086</strain>
    </source>
</reference>
<evidence type="ECO:0000313" key="3">
    <source>
        <dbReference type="EMBL" id="ONK70305.1"/>
    </source>
</evidence>
<proteinExistence type="predicted"/>
<evidence type="ECO:0000259" key="2">
    <source>
        <dbReference type="Pfam" id="PF03931"/>
    </source>
</evidence>
<dbReference type="Gramene" id="ONK70305">
    <property type="protein sequence ID" value="ONK70305"/>
    <property type="gene ID" value="A4U43_C05F32360"/>
</dbReference>
<gene>
    <name evidence="3" type="ORF">A4U43_C05F32360</name>
</gene>
<evidence type="ECO:0000256" key="1">
    <source>
        <dbReference type="ARBA" id="ARBA00004906"/>
    </source>
</evidence>
<dbReference type="InterPro" id="IPR016073">
    <property type="entry name" value="Skp1_comp_POZ"/>
</dbReference>
<dbReference type="Pfam" id="PF03931">
    <property type="entry name" value="Skp1_POZ"/>
    <property type="match status" value="1"/>
</dbReference>
<dbReference type="GO" id="GO:0006511">
    <property type="term" value="P:ubiquitin-dependent protein catabolic process"/>
    <property type="evidence" value="ECO:0007669"/>
    <property type="project" value="InterPro"/>
</dbReference>
<dbReference type="InterPro" id="IPR011333">
    <property type="entry name" value="SKP1/BTB/POZ_sf"/>
</dbReference>
<sequence length="110" mass="12469">MTAANDSKKTVVLQSSNGEEFEIEGAVAMESQTILNGVIEEIINLHRSLLPRPSIVEVEAAMKVVKSIEKKELAKMESISKQRKCIEIPEELFFVLQEMQKNLVYFQSKE</sequence>
<comment type="pathway">
    <text evidence="1">Protein modification; protein ubiquitination.</text>
</comment>
<keyword evidence="4" id="KW-1185">Reference proteome</keyword>
<dbReference type="EMBL" id="CM007385">
    <property type="protein sequence ID" value="ONK70305.1"/>
    <property type="molecule type" value="Genomic_DNA"/>
</dbReference>
<accession>A0A5P1EW43</accession>
<evidence type="ECO:0000313" key="4">
    <source>
        <dbReference type="Proteomes" id="UP000243459"/>
    </source>
</evidence>
<organism evidence="3 4">
    <name type="scientific">Asparagus officinalis</name>
    <name type="common">Garden asparagus</name>
    <dbReference type="NCBI Taxonomy" id="4686"/>
    <lineage>
        <taxon>Eukaryota</taxon>
        <taxon>Viridiplantae</taxon>
        <taxon>Streptophyta</taxon>
        <taxon>Embryophyta</taxon>
        <taxon>Tracheophyta</taxon>
        <taxon>Spermatophyta</taxon>
        <taxon>Magnoliopsida</taxon>
        <taxon>Liliopsida</taxon>
        <taxon>Asparagales</taxon>
        <taxon>Asparagaceae</taxon>
        <taxon>Asparagoideae</taxon>
        <taxon>Asparagus</taxon>
    </lineage>
</organism>
<dbReference type="AlphaFoldDB" id="A0A5P1EW43"/>
<dbReference type="Gene3D" id="3.30.710.10">
    <property type="entry name" value="Potassium Channel Kv1.1, Chain A"/>
    <property type="match status" value="1"/>
</dbReference>
<name>A0A5P1EW43_ASPOF</name>